<reference evidence="1 2" key="1">
    <citation type="journal article" date="2016" name="Nat. Commun.">
        <title>Thousands of microbial genomes shed light on interconnected biogeochemical processes in an aquifer system.</title>
        <authorList>
            <person name="Anantharaman K."/>
            <person name="Brown C.T."/>
            <person name="Hug L.A."/>
            <person name="Sharon I."/>
            <person name="Castelle C.J."/>
            <person name="Probst A.J."/>
            <person name="Thomas B.C."/>
            <person name="Singh A."/>
            <person name="Wilkins M.J."/>
            <person name="Karaoz U."/>
            <person name="Brodie E.L."/>
            <person name="Williams K.H."/>
            <person name="Hubbard S.S."/>
            <person name="Banfield J.F."/>
        </authorList>
    </citation>
    <scope>NUCLEOTIDE SEQUENCE [LARGE SCALE GENOMIC DNA]</scope>
</reference>
<dbReference type="AlphaFoldDB" id="A0A1F8F6C4"/>
<dbReference type="Proteomes" id="UP000178023">
    <property type="component" value="Unassembled WGS sequence"/>
</dbReference>
<sequence length="156" mass="17936">MNNPSEKIKQLASFYGLPNRGIRPAELLFAIHTYYAIFMKLLASEIVSFYHKIPSPLEKLIRAPTAQKFRQQMEELEAGSIFRQLNITNFLEGDLFSWYLPVWSDHIEQLIRAMVVRLDEYNLGDKPTIPDHTLLFLTCATEGEGLFYAALLNSIP</sequence>
<gene>
    <name evidence="1" type="ORF">A2750_01460</name>
</gene>
<name>A0A1F8F6C4_9BACT</name>
<comment type="caution">
    <text evidence="1">The sequence shown here is derived from an EMBL/GenBank/DDBJ whole genome shotgun (WGS) entry which is preliminary data.</text>
</comment>
<evidence type="ECO:0000313" key="1">
    <source>
        <dbReference type="EMBL" id="OGN08100.1"/>
    </source>
</evidence>
<organism evidence="1 2">
    <name type="scientific">Candidatus Yanofskybacteria bacterium RIFCSPHIGHO2_01_FULL_45_42</name>
    <dbReference type="NCBI Taxonomy" id="1802671"/>
    <lineage>
        <taxon>Bacteria</taxon>
        <taxon>Candidatus Yanofskyibacteriota</taxon>
    </lineage>
</organism>
<accession>A0A1F8F6C4</accession>
<evidence type="ECO:0000313" key="2">
    <source>
        <dbReference type="Proteomes" id="UP000178023"/>
    </source>
</evidence>
<dbReference type="EMBL" id="MGJL01000011">
    <property type="protein sequence ID" value="OGN08100.1"/>
    <property type="molecule type" value="Genomic_DNA"/>
</dbReference>
<protein>
    <submittedName>
        <fullName evidence="1">Uncharacterized protein</fullName>
    </submittedName>
</protein>
<proteinExistence type="predicted"/>